<dbReference type="HOGENOM" id="CLU_446487_0_0_1"/>
<dbReference type="InterPro" id="IPR026894">
    <property type="entry name" value="DnaJ_X"/>
</dbReference>
<dbReference type="SMART" id="SM00271">
    <property type="entry name" value="DnaJ"/>
    <property type="match status" value="1"/>
</dbReference>
<comment type="similarity">
    <text evidence="1">Belongs to the plant dehydrin family.</text>
</comment>
<dbReference type="InterPro" id="IPR000167">
    <property type="entry name" value="Dehydrin"/>
</dbReference>
<feature type="compositionally biased region" description="Basic and acidic residues" evidence="2">
    <location>
        <begin position="632"/>
        <end position="648"/>
    </location>
</feature>
<dbReference type="InterPro" id="IPR030513">
    <property type="entry name" value="Dehydrin_CS"/>
</dbReference>
<dbReference type="eggNOG" id="KOG0691">
    <property type="taxonomic scope" value="Eukaryota"/>
</dbReference>
<dbReference type="EnsemblPlants" id="ORUFI01G30930.1">
    <property type="protein sequence ID" value="ORUFI01G30930.1"/>
    <property type="gene ID" value="ORUFI01G30930"/>
</dbReference>
<dbReference type="PRINTS" id="PR00625">
    <property type="entry name" value="JDOMAIN"/>
</dbReference>
<evidence type="ECO:0000259" key="3">
    <source>
        <dbReference type="PROSITE" id="PS50076"/>
    </source>
</evidence>
<dbReference type="Pfam" id="PF00226">
    <property type="entry name" value="DnaJ"/>
    <property type="match status" value="1"/>
</dbReference>
<dbReference type="InterPro" id="IPR052423">
    <property type="entry name" value="EMIR"/>
</dbReference>
<proteinExistence type="inferred from homology"/>
<evidence type="ECO:0000256" key="1">
    <source>
        <dbReference type="RuleBase" id="RU003995"/>
    </source>
</evidence>
<dbReference type="Gramene" id="ORUFI01G30930.1">
    <property type="protein sequence ID" value="ORUFI01G30930.1"/>
    <property type="gene ID" value="ORUFI01G30930"/>
</dbReference>
<keyword evidence="5" id="KW-1185">Reference proteome</keyword>
<dbReference type="GO" id="GO:0009415">
    <property type="term" value="P:response to water"/>
    <property type="evidence" value="ECO:0007669"/>
    <property type="project" value="InterPro"/>
</dbReference>
<dbReference type="GO" id="GO:0005783">
    <property type="term" value="C:endoplasmic reticulum"/>
    <property type="evidence" value="ECO:0007669"/>
    <property type="project" value="UniProtKB-ARBA"/>
</dbReference>
<dbReference type="OMA" id="PMAEHAT"/>
<dbReference type="PROSITE" id="PS00636">
    <property type="entry name" value="DNAJ_1"/>
    <property type="match status" value="1"/>
</dbReference>
<dbReference type="STRING" id="4529.A0A0E0N1B7"/>
<evidence type="ECO:0000256" key="2">
    <source>
        <dbReference type="SAM" id="MobiDB-lite"/>
    </source>
</evidence>
<sequence length="648" mass="69972">MVVDSAYYDVLGVSTDASAAEIKKAYYLKAKLVHPDKNPDNPDAERRFKELGEAYQILSDPVRKDSYDKHGKEGLPQDNMIDPTAVFGMLFGSDYFEDYVGQFALASVASVEIEEESDNTEARARIQDKIKELQTEREQKLVQSLKDRLQPYVDGMQDEFGDWAGAEAQRLSQAAFGEAMLHTIGYIYARQAARELGKSKMYMGVPFIAEWVRDKGHHVKSQVNAAAGAISLIQLQEGIKKIEGDDKEGQLMKSIEEKKDAMLNSLWKINVVDIESTLSRVCQAVLRENTVSKDVLKVRARGLKKLGTIFQIFDGYLPGQSVPFYCSPGTFQRSGRNVARPALTCPSPVTRAVLTRAHVACLQGCRYRLSPPVSSYKYESASASSSSNFPSARSLVSLMAQRVTELETEEEATRRHQPMAEHATGVYGHPYPRVDQYGNPVPPVDQYGNPVPDEPAPRDTAAGYVAPPDPAVSTGDYGLAGAEAPHPHESAVMSGAAAAAVAPGGEAYTRDGGGVVPPAGEKTFAYEGTVSAAGVTGASGQLQPTTREEGHTTLGETLRRSGKSSSSSSSSSEDDGQGGRRKKKSIKEKIKEKLPGSHKQEEQKQAGHTAPAAGTGTGTGTGTHAAGKHEKKGIVEKIKEKLPGHGHH</sequence>
<dbReference type="Proteomes" id="UP000008022">
    <property type="component" value="Unassembled WGS sequence"/>
</dbReference>
<dbReference type="CDD" id="cd06257">
    <property type="entry name" value="DnaJ"/>
    <property type="match status" value="1"/>
</dbReference>
<dbReference type="PANTHER" id="PTHR44094:SF6">
    <property type="entry name" value="OS01G0702450 PROTEIN"/>
    <property type="match status" value="1"/>
</dbReference>
<feature type="compositionally biased region" description="Basic and acidic residues" evidence="2">
    <location>
        <begin position="587"/>
        <end position="605"/>
    </location>
</feature>
<feature type="domain" description="J" evidence="3">
    <location>
        <begin position="6"/>
        <end position="71"/>
    </location>
</feature>
<accession>A0A0E0N1B7</accession>
<feature type="region of interest" description="Disordered" evidence="2">
    <location>
        <begin position="535"/>
        <end position="648"/>
    </location>
</feature>
<organism evidence="4 5">
    <name type="scientific">Oryza rufipogon</name>
    <name type="common">Brownbeard rice</name>
    <name type="synonym">Asian wild rice</name>
    <dbReference type="NCBI Taxonomy" id="4529"/>
    <lineage>
        <taxon>Eukaryota</taxon>
        <taxon>Viridiplantae</taxon>
        <taxon>Streptophyta</taxon>
        <taxon>Embryophyta</taxon>
        <taxon>Tracheophyta</taxon>
        <taxon>Spermatophyta</taxon>
        <taxon>Magnoliopsida</taxon>
        <taxon>Liliopsida</taxon>
        <taxon>Poales</taxon>
        <taxon>Poaceae</taxon>
        <taxon>BOP clade</taxon>
        <taxon>Oryzoideae</taxon>
        <taxon>Oryzeae</taxon>
        <taxon>Oryzinae</taxon>
        <taxon>Oryza</taxon>
    </lineage>
</organism>
<dbReference type="PROSITE" id="PS50076">
    <property type="entry name" value="DNAJ_2"/>
    <property type="match status" value="1"/>
</dbReference>
<protein>
    <recommendedName>
        <fullName evidence="3">J domain-containing protein</fullName>
    </recommendedName>
</protein>
<dbReference type="PROSITE" id="PS00315">
    <property type="entry name" value="DEHYDRIN_1"/>
    <property type="match status" value="1"/>
</dbReference>
<dbReference type="SUPFAM" id="SSF46565">
    <property type="entry name" value="Chaperone J-domain"/>
    <property type="match status" value="1"/>
</dbReference>
<dbReference type="PANTHER" id="PTHR44094">
    <property type="entry name" value="DNAJ HEAT SHOCK N-TERMINAL DOMAIN-CONTAINING PROTEIN"/>
    <property type="match status" value="1"/>
</dbReference>
<dbReference type="Pfam" id="PF00257">
    <property type="entry name" value="Dehydrin"/>
    <property type="match status" value="1"/>
</dbReference>
<dbReference type="InterPro" id="IPR036869">
    <property type="entry name" value="J_dom_sf"/>
</dbReference>
<name>A0A0E0N1B7_ORYRU</name>
<dbReference type="InterPro" id="IPR018253">
    <property type="entry name" value="DnaJ_domain_CS"/>
</dbReference>
<evidence type="ECO:0000313" key="5">
    <source>
        <dbReference type="Proteomes" id="UP000008022"/>
    </source>
</evidence>
<dbReference type="Pfam" id="PF14308">
    <property type="entry name" value="DnaJ-X"/>
    <property type="match status" value="1"/>
</dbReference>
<evidence type="ECO:0000313" key="4">
    <source>
        <dbReference type="EnsemblPlants" id="ORUFI01G30930.1"/>
    </source>
</evidence>
<reference evidence="4" key="2">
    <citation type="submission" date="2015-06" db="UniProtKB">
        <authorList>
            <consortium name="EnsemblPlants"/>
        </authorList>
    </citation>
    <scope>IDENTIFICATION</scope>
</reference>
<dbReference type="Gene3D" id="1.10.287.110">
    <property type="entry name" value="DnaJ domain"/>
    <property type="match status" value="1"/>
</dbReference>
<dbReference type="InterPro" id="IPR001623">
    <property type="entry name" value="DnaJ_domain"/>
</dbReference>
<reference evidence="5" key="1">
    <citation type="submission" date="2013-06" db="EMBL/GenBank/DDBJ databases">
        <authorList>
            <person name="Zhao Q."/>
        </authorList>
    </citation>
    <scope>NUCLEOTIDE SEQUENCE</scope>
    <source>
        <strain evidence="5">cv. W1943</strain>
    </source>
</reference>
<dbReference type="PROSITE" id="PS00823">
    <property type="entry name" value="DEHYDRIN_2"/>
    <property type="match status" value="2"/>
</dbReference>
<dbReference type="AlphaFoldDB" id="A0A0E0N1B7"/>